<dbReference type="Proteomes" id="UP001199054">
    <property type="component" value="Unassembled WGS sequence"/>
</dbReference>
<comment type="caution">
    <text evidence="1">The sequence shown here is derived from an EMBL/GenBank/DDBJ whole genome shotgun (WGS) entry which is preliminary data.</text>
</comment>
<organism evidence="1 2">
    <name type="scientific">Streptomyces antimicrobicus</name>
    <dbReference type="NCBI Taxonomy" id="2883108"/>
    <lineage>
        <taxon>Bacteria</taxon>
        <taxon>Bacillati</taxon>
        <taxon>Actinomycetota</taxon>
        <taxon>Actinomycetes</taxon>
        <taxon>Kitasatosporales</taxon>
        <taxon>Streptomycetaceae</taxon>
        <taxon>Streptomyces</taxon>
    </lineage>
</organism>
<protein>
    <submittedName>
        <fullName evidence="1">Uncharacterized protein</fullName>
    </submittedName>
</protein>
<accession>A0ABS8B4D9</accession>
<sequence length="204" mass="21869">MARAAYNAHAFLPARSMVKTARVRLSPAGLEVTGTDGYAIGQDTAPLEDYAGPPGGVTLHVDREALADLDGAGRKDKKGYGRFEIAPGDGLIFRPANNDVPTAAQDASDQADERLWEMLDSLFTRLGGRPSAVPELVAFDPALLARFSKVKAPKGKDGLGRALDMLVYDSKEPILCRIGPTFRGVIMPIDRDVHAENVGPEGLW</sequence>
<name>A0ABS8B4D9_9ACTN</name>
<gene>
    <name evidence="1" type="ORF">LG632_08815</name>
</gene>
<reference evidence="1 2" key="1">
    <citation type="submission" date="2021-10" db="EMBL/GenBank/DDBJ databases">
        <title>Streptomyces sp. strain SMC 277, a novel streptomycete isolated from soil.</title>
        <authorList>
            <person name="Chanama M."/>
        </authorList>
    </citation>
    <scope>NUCLEOTIDE SEQUENCE [LARGE SCALE GENOMIC DNA]</scope>
    <source>
        <strain evidence="1 2">SMC 277</strain>
    </source>
</reference>
<keyword evidence="2" id="KW-1185">Reference proteome</keyword>
<dbReference type="RefSeq" id="WP_226726308.1">
    <property type="nucleotide sequence ID" value="NZ_JAJAUY010000023.1"/>
</dbReference>
<evidence type="ECO:0000313" key="1">
    <source>
        <dbReference type="EMBL" id="MCB5179488.1"/>
    </source>
</evidence>
<evidence type="ECO:0000313" key="2">
    <source>
        <dbReference type="Proteomes" id="UP001199054"/>
    </source>
</evidence>
<dbReference type="EMBL" id="JAJAUY010000023">
    <property type="protein sequence ID" value="MCB5179488.1"/>
    <property type="molecule type" value="Genomic_DNA"/>
</dbReference>
<proteinExistence type="predicted"/>